<name>A0A9W4IIS1_9EURO</name>
<dbReference type="Proteomes" id="UP001152649">
    <property type="component" value="Unassembled WGS sequence"/>
</dbReference>
<dbReference type="AlphaFoldDB" id="A0A9W4IIS1"/>
<dbReference type="Pfam" id="PF20174">
    <property type="entry name" value="DUF6540"/>
    <property type="match status" value="1"/>
</dbReference>
<evidence type="ECO:0000313" key="1">
    <source>
        <dbReference type="EMBL" id="CAG8291215.1"/>
    </source>
</evidence>
<comment type="caution">
    <text evidence="1">The sequence shown here is derived from an EMBL/GenBank/DDBJ whole genome shotgun (WGS) entry which is preliminary data.</text>
</comment>
<dbReference type="OrthoDB" id="37659at2759"/>
<organism evidence="1 2">
    <name type="scientific">Penicillium salamii</name>
    <dbReference type="NCBI Taxonomy" id="1612424"/>
    <lineage>
        <taxon>Eukaryota</taxon>
        <taxon>Fungi</taxon>
        <taxon>Dikarya</taxon>
        <taxon>Ascomycota</taxon>
        <taxon>Pezizomycotina</taxon>
        <taxon>Eurotiomycetes</taxon>
        <taxon>Eurotiomycetidae</taxon>
        <taxon>Eurotiales</taxon>
        <taxon>Aspergillaceae</taxon>
        <taxon>Penicillium</taxon>
    </lineage>
</organism>
<proteinExistence type="predicted"/>
<dbReference type="EMBL" id="CAJVPG010000055">
    <property type="protein sequence ID" value="CAG8291215.1"/>
    <property type="molecule type" value="Genomic_DNA"/>
</dbReference>
<evidence type="ECO:0000313" key="2">
    <source>
        <dbReference type="Proteomes" id="UP001152649"/>
    </source>
</evidence>
<accession>A0A9W4IIS1</accession>
<gene>
    <name evidence="1" type="ORF">PSALAMII_LOCUS1646</name>
</gene>
<reference evidence="1" key="1">
    <citation type="submission" date="2021-07" db="EMBL/GenBank/DDBJ databases">
        <authorList>
            <person name="Branca A.L. A."/>
        </authorList>
    </citation>
    <scope>NUCLEOTIDE SEQUENCE</scope>
</reference>
<dbReference type="InterPro" id="IPR046670">
    <property type="entry name" value="DUF6540"/>
</dbReference>
<keyword evidence="2" id="KW-1185">Reference proteome</keyword>
<sequence length="133" mass="15010">MSSTIPLSVAIYDNPGILHWSLYIEADNNADKTIIQILGARQRYFPNIKTSDARDVSDLIEVLHLCRIDASKIESAKNIAYDTPIRNDVADWSCQDYVLAVLDRLEDGLVIDGRDSDYIRNKAVVAAKRESWL</sequence>
<protein>
    <submittedName>
        <fullName evidence="1">Uncharacterized protein</fullName>
    </submittedName>
</protein>